<dbReference type="EMBL" id="FNZQ01000001">
    <property type="protein sequence ID" value="SEK57525.1"/>
    <property type="molecule type" value="Genomic_DNA"/>
</dbReference>
<proteinExistence type="predicted"/>
<evidence type="ECO:0000313" key="3">
    <source>
        <dbReference type="Proteomes" id="UP000199283"/>
    </source>
</evidence>
<feature type="chain" id="PRO_5011674431" evidence="1">
    <location>
        <begin position="24"/>
        <end position="57"/>
    </location>
</feature>
<accession>A0A1H7IAC2</accession>
<dbReference type="PROSITE" id="PS51257">
    <property type="entry name" value="PROKAR_LIPOPROTEIN"/>
    <property type="match status" value="1"/>
</dbReference>
<protein>
    <submittedName>
        <fullName evidence="2">Uncharacterized protein</fullName>
    </submittedName>
</protein>
<dbReference type="AlphaFoldDB" id="A0A1H7IAC2"/>
<keyword evidence="1" id="KW-0732">Signal</keyword>
<evidence type="ECO:0000313" key="2">
    <source>
        <dbReference type="EMBL" id="SEK57525.1"/>
    </source>
</evidence>
<name>A0A1H7IAC2_9RHOB</name>
<evidence type="ECO:0000256" key="1">
    <source>
        <dbReference type="SAM" id="SignalP"/>
    </source>
</evidence>
<dbReference type="Proteomes" id="UP000199283">
    <property type="component" value="Unassembled WGS sequence"/>
</dbReference>
<organism evidence="2 3">
    <name type="scientific">Jannaschia helgolandensis</name>
    <dbReference type="NCBI Taxonomy" id="188906"/>
    <lineage>
        <taxon>Bacteria</taxon>
        <taxon>Pseudomonadati</taxon>
        <taxon>Pseudomonadota</taxon>
        <taxon>Alphaproteobacteria</taxon>
        <taxon>Rhodobacterales</taxon>
        <taxon>Roseobacteraceae</taxon>
        <taxon>Jannaschia</taxon>
    </lineage>
</organism>
<reference evidence="2 3" key="1">
    <citation type="submission" date="2016-10" db="EMBL/GenBank/DDBJ databases">
        <authorList>
            <person name="de Groot N.N."/>
        </authorList>
    </citation>
    <scope>NUCLEOTIDE SEQUENCE [LARGE SCALE GENOMIC DNA]</scope>
    <source>
        <strain evidence="2 3">DSM 14858</strain>
    </source>
</reference>
<gene>
    <name evidence="2" type="ORF">SAMN04488526_0927</name>
</gene>
<feature type="signal peptide" evidence="1">
    <location>
        <begin position="1"/>
        <end position="23"/>
    </location>
</feature>
<keyword evidence="3" id="KW-1185">Reference proteome</keyword>
<dbReference type="RefSeq" id="WP_175495768.1">
    <property type="nucleotide sequence ID" value="NZ_CAXBJT010000047.1"/>
</dbReference>
<sequence>MSRTLKLSLALPLIALVAGCQTAANNRVDTTAEIEATTDTAISGDTVTSSTGAQVQP</sequence>